<evidence type="ECO:0000256" key="4">
    <source>
        <dbReference type="ARBA" id="ARBA00022475"/>
    </source>
</evidence>
<reference evidence="20" key="1">
    <citation type="journal article" date="2017" name="Int. J. Syst. Evol. Microbiol.">
        <title>Notoacmeibacter marinus gen. nov., sp. nov., isolated from the gut of a limpet and proposal of Notoacmeibacteraceae fam. nov. in the order Rhizobiales of the class Alphaproteobacteria.</title>
        <authorList>
            <person name="Huang Z."/>
            <person name="Guo F."/>
            <person name="Lai Q."/>
        </authorList>
    </citation>
    <scope>NUCLEOTIDE SEQUENCE [LARGE SCALE GENOMIC DNA]</scope>
    <source>
        <strain evidence="20">XMTR2A4</strain>
    </source>
</reference>
<evidence type="ECO:0000256" key="11">
    <source>
        <dbReference type="ARBA" id="ARBA00022840"/>
    </source>
</evidence>
<dbReference type="SUPFAM" id="SSF103190">
    <property type="entry name" value="Sensory domain-like"/>
    <property type="match status" value="1"/>
</dbReference>
<dbReference type="PANTHER" id="PTHR43065">
    <property type="entry name" value="SENSOR HISTIDINE KINASE"/>
    <property type="match status" value="1"/>
</dbReference>
<dbReference type="GO" id="GO:0000155">
    <property type="term" value="F:phosphorelay sensor kinase activity"/>
    <property type="evidence" value="ECO:0007669"/>
    <property type="project" value="InterPro"/>
</dbReference>
<evidence type="ECO:0000256" key="1">
    <source>
        <dbReference type="ARBA" id="ARBA00000085"/>
    </source>
</evidence>
<evidence type="ECO:0000256" key="14">
    <source>
        <dbReference type="ARBA" id="ARBA00023136"/>
    </source>
</evidence>
<dbReference type="EC" id="2.7.13.3" evidence="3"/>
<dbReference type="PROSITE" id="PS50109">
    <property type="entry name" value="HIS_KIN"/>
    <property type="match status" value="1"/>
</dbReference>
<gene>
    <name evidence="19" type="ORF">B7H23_09395</name>
</gene>
<feature type="domain" description="Histidine kinase" evidence="18">
    <location>
        <begin position="374"/>
        <end position="598"/>
    </location>
</feature>
<keyword evidence="10" id="KW-0418">Kinase</keyword>
<keyword evidence="11" id="KW-0067">ATP-binding</keyword>
<evidence type="ECO:0000313" key="20">
    <source>
        <dbReference type="Proteomes" id="UP000215405"/>
    </source>
</evidence>
<evidence type="ECO:0000256" key="12">
    <source>
        <dbReference type="ARBA" id="ARBA00022989"/>
    </source>
</evidence>
<dbReference type="Pfam" id="PF00512">
    <property type="entry name" value="HisKA"/>
    <property type="match status" value="1"/>
</dbReference>
<feature type="transmembrane region" description="Helical" evidence="17">
    <location>
        <begin position="20"/>
        <end position="39"/>
    </location>
</feature>
<evidence type="ECO:0000256" key="15">
    <source>
        <dbReference type="ARBA" id="ARBA00059004"/>
    </source>
</evidence>
<comment type="caution">
    <text evidence="19">The sequence shown here is derived from an EMBL/GenBank/DDBJ whole genome shotgun (WGS) entry which is preliminary data.</text>
</comment>
<evidence type="ECO:0000256" key="6">
    <source>
        <dbReference type="ARBA" id="ARBA00022553"/>
    </source>
</evidence>
<evidence type="ECO:0000256" key="2">
    <source>
        <dbReference type="ARBA" id="ARBA00004429"/>
    </source>
</evidence>
<keyword evidence="12 17" id="KW-1133">Transmembrane helix</keyword>
<accession>A0A231UWM5</accession>
<comment type="function">
    <text evidence="15">Member of the two-component regulatory system DctB/DctD involved in the transport of C4-dicarboxylates. DctB functions as a membrane-associated protein kinase that phosphorylates DctD in response to environmental signals.</text>
</comment>
<evidence type="ECO:0000313" key="19">
    <source>
        <dbReference type="EMBL" id="OXT00348.1"/>
    </source>
</evidence>
<dbReference type="AlphaFoldDB" id="A0A231UWM5"/>
<keyword evidence="14 17" id="KW-0472">Membrane</keyword>
<dbReference type="FunFam" id="1.10.287.130:FF:000049">
    <property type="entry name" value="C4-dicarboxylate transport sensor protein DctB"/>
    <property type="match status" value="1"/>
</dbReference>
<evidence type="ECO:0000256" key="17">
    <source>
        <dbReference type="SAM" id="Phobius"/>
    </source>
</evidence>
<dbReference type="Gene3D" id="3.30.565.10">
    <property type="entry name" value="Histidine kinase-like ATPase, C-terminal domain"/>
    <property type="match status" value="1"/>
</dbReference>
<keyword evidence="9" id="KW-0547">Nucleotide-binding</keyword>
<dbReference type="InterPro" id="IPR036097">
    <property type="entry name" value="HisK_dim/P_sf"/>
</dbReference>
<evidence type="ECO:0000259" key="18">
    <source>
        <dbReference type="PROSITE" id="PS50109"/>
    </source>
</evidence>
<keyword evidence="13" id="KW-0902">Two-component regulatory system</keyword>
<dbReference type="CDD" id="cd00075">
    <property type="entry name" value="HATPase"/>
    <property type="match status" value="1"/>
</dbReference>
<dbReference type="InterPro" id="IPR003661">
    <property type="entry name" value="HisK_dim/P_dom"/>
</dbReference>
<keyword evidence="8 17" id="KW-0812">Transmembrane</keyword>
<evidence type="ECO:0000256" key="7">
    <source>
        <dbReference type="ARBA" id="ARBA00022679"/>
    </source>
</evidence>
<keyword evidence="5" id="KW-0997">Cell inner membrane</keyword>
<dbReference type="Gene3D" id="1.10.287.130">
    <property type="match status" value="1"/>
</dbReference>
<protein>
    <recommendedName>
        <fullName evidence="16">C4-dicarboxylate transport sensor protein DctB</fullName>
        <ecNumber evidence="3">2.7.13.3</ecNumber>
    </recommendedName>
</protein>
<dbReference type="InterPro" id="IPR004358">
    <property type="entry name" value="Sig_transdc_His_kin-like_C"/>
</dbReference>
<name>A0A231UWM5_9HYPH</name>
<dbReference type="PRINTS" id="PR00344">
    <property type="entry name" value="BCTRLSENSOR"/>
</dbReference>
<dbReference type="SUPFAM" id="SSF55874">
    <property type="entry name" value="ATPase domain of HSP90 chaperone/DNA topoisomerase II/histidine kinase"/>
    <property type="match status" value="1"/>
</dbReference>
<dbReference type="InterPro" id="IPR003594">
    <property type="entry name" value="HATPase_dom"/>
</dbReference>
<comment type="subcellular location">
    <subcellularLocation>
        <location evidence="2">Cell inner membrane</location>
        <topology evidence="2">Multi-pass membrane protein</topology>
    </subcellularLocation>
</comment>
<evidence type="ECO:0000256" key="8">
    <source>
        <dbReference type="ARBA" id="ARBA00022692"/>
    </source>
</evidence>
<keyword evidence="7" id="KW-0808">Transferase</keyword>
<dbReference type="InterPro" id="IPR005467">
    <property type="entry name" value="His_kinase_dom"/>
</dbReference>
<evidence type="ECO:0000256" key="9">
    <source>
        <dbReference type="ARBA" id="ARBA00022741"/>
    </source>
</evidence>
<dbReference type="PIRSF" id="PIRSF036431">
    <property type="entry name" value="STHK_DctB"/>
    <property type="match status" value="1"/>
</dbReference>
<dbReference type="GO" id="GO:0005886">
    <property type="term" value="C:plasma membrane"/>
    <property type="evidence" value="ECO:0007669"/>
    <property type="project" value="UniProtKB-SubCell"/>
</dbReference>
<evidence type="ECO:0000256" key="3">
    <source>
        <dbReference type="ARBA" id="ARBA00012438"/>
    </source>
</evidence>
<dbReference type="Proteomes" id="UP000215405">
    <property type="component" value="Unassembled WGS sequence"/>
</dbReference>
<organism evidence="19 20">
    <name type="scientific">Notoacmeibacter marinus</name>
    <dbReference type="NCBI Taxonomy" id="1876515"/>
    <lineage>
        <taxon>Bacteria</taxon>
        <taxon>Pseudomonadati</taxon>
        <taxon>Pseudomonadota</taxon>
        <taxon>Alphaproteobacteria</taxon>
        <taxon>Hyphomicrobiales</taxon>
        <taxon>Notoacmeibacteraceae</taxon>
        <taxon>Notoacmeibacter</taxon>
    </lineage>
</organism>
<dbReference type="GO" id="GO:0005524">
    <property type="term" value="F:ATP binding"/>
    <property type="evidence" value="ECO:0007669"/>
    <property type="project" value="UniProtKB-KW"/>
</dbReference>
<comment type="catalytic activity">
    <reaction evidence="1">
        <text>ATP + protein L-histidine = ADP + protein N-phospho-L-histidine.</text>
        <dbReference type="EC" id="2.7.13.3"/>
    </reaction>
</comment>
<dbReference type="SUPFAM" id="SSF47384">
    <property type="entry name" value="Homodimeric domain of signal transducing histidine kinase"/>
    <property type="match status" value="1"/>
</dbReference>
<evidence type="ECO:0000256" key="10">
    <source>
        <dbReference type="ARBA" id="ARBA00022777"/>
    </source>
</evidence>
<keyword evidence="20" id="KW-1185">Reference proteome</keyword>
<dbReference type="SMART" id="SM00388">
    <property type="entry name" value="HisKA"/>
    <property type="match status" value="1"/>
</dbReference>
<dbReference type="CDD" id="cd00082">
    <property type="entry name" value="HisKA"/>
    <property type="match status" value="1"/>
</dbReference>
<dbReference type="PANTHER" id="PTHR43065:SF46">
    <property type="entry name" value="C4-DICARBOXYLATE TRANSPORT SENSOR PROTEIN DCTB"/>
    <property type="match status" value="1"/>
</dbReference>
<evidence type="ECO:0000256" key="16">
    <source>
        <dbReference type="ARBA" id="ARBA00073143"/>
    </source>
</evidence>
<evidence type="ECO:0000256" key="13">
    <source>
        <dbReference type="ARBA" id="ARBA00023012"/>
    </source>
</evidence>
<dbReference type="InterPro" id="IPR036890">
    <property type="entry name" value="HATPase_C_sf"/>
</dbReference>
<evidence type="ECO:0000256" key="5">
    <source>
        <dbReference type="ARBA" id="ARBA00022519"/>
    </source>
</evidence>
<dbReference type="Pfam" id="PF02518">
    <property type="entry name" value="HATPase_c"/>
    <property type="match status" value="1"/>
</dbReference>
<dbReference type="InterPro" id="IPR029151">
    <property type="entry name" value="Sensor-like_sf"/>
</dbReference>
<dbReference type="InterPro" id="IPR017055">
    <property type="entry name" value="Sig_transdc_His_kinase_DctB"/>
</dbReference>
<dbReference type="Gene3D" id="3.30.450.20">
    <property type="entry name" value="PAS domain"/>
    <property type="match status" value="1"/>
</dbReference>
<dbReference type="SMART" id="SM00387">
    <property type="entry name" value="HATPase_c"/>
    <property type="match status" value="1"/>
</dbReference>
<dbReference type="RefSeq" id="WP_094077177.1">
    <property type="nucleotide sequence ID" value="NZ_NBYO01000002.1"/>
</dbReference>
<proteinExistence type="predicted"/>
<keyword evidence="4" id="KW-1003">Cell membrane</keyword>
<sequence>MAVRSGYAVRRKFRFLTRALIIAVILVGTVLILSLRHFARDRAEADLQRQARETLVLQSSVLTDHLEKFWLLPPLLAGRDTIQTLFANGDTAAVVAEAKRVAGLSGAKDILFLRPDGTVFASAYGDYDSLEFSGSVLLQTAFQNRLGRQTLHGPADQPLYAFASAVKRDGALLGAIAVLIGLDQLESIWALSREPIVVTRQDIVLTGNRPHWAGMSFHSSDRGPGLLVTRSEETGLVRLREEPGADLSRLVYLAERDLPLLDWQLHALIDAKPLSQAADLALAVGTLLTVLAGLGALTLLKRSEMATGRLRSERAQALRLERRVRDRTVELRSVNQSLAHEVQVRQMAEEQLKQTQSELIHTAKLAVLGQMSATLSHEYNQPIAAVRSQAENAKTFLARGQPEPADKALSHIVRLTERMGELSKSLLGFARRPGSDIAPTNLAAALDEALMLTGPRLRKAAIAVDRQAVHNKLRIMGGRLRLTQVFVNLINNAADALEGLGVAPEKANQTVGPLRIVISAAIENDQCLVRVEDNGPGLPDRTPNDIFEPFVSTKGVGEGLGVGLSVVDSIVSDFGGTIEAGSSAMGGACFDIRLALAVDGEVSAQPVNDRAGVWKR</sequence>
<keyword evidence="6" id="KW-0597">Phosphoprotein</keyword>
<dbReference type="EMBL" id="NBYO01000002">
    <property type="protein sequence ID" value="OXT00348.1"/>
    <property type="molecule type" value="Genomic_DNA"/>
</dbReference>